<dbReference type="Proteomes" id="UP001565368">
    <property type="component" value="Unassembled WGS sequence"/>
</dbReference>
<dbReference type="EMBL" id="JBBXJM010000003">
    <property type="protein sequence ID" value="KAL1409456.1"/>
    <property type="molecule type" value="Genomic_DNA"/>
</dbReference>
<dbReference type="InterPro" id="IPR039196">
    <property type="entry name" value="Fmc1"/>
</dbReference>
<dbReference type="GeneID" id="95984482"/>
<dbReference type="PANTHER" id="PTHR28015:SF1">
    <property type="entry name" value="ATP SYNTHASE ASSEMBLY FACTOR FMC1, MITOCHONDRIAL"/>
    <property type="match status" value="1"/>
</dbReference>
<feature type="region of interest" description="Disordered" evidence="1">
    <location>
        <begin position="76"/>
        <end position="107"/>
    </location>
</feature>
<comment type="caution">
    <text evidence="2">The sequence shown here is derived from an EMBL/GenBank/DDBJ whole genome shotgun (WGS) entry which is preliminary data.</text>
</comment>
<accession>A0ABR3Q4S9</accession>
<evidence type="ECO:0000313" key="3">
    <source>
        <dbReference type="Proteomes" id="UP001565368"/>
    </source>
</evidence>
<evidence type="ECO:0000313" key="2">
    <source>
        <dbReference type="EMBL" id="KAL1409456.1"/>
    </source>
</evidence>
<gene>
    <name evidence="2" type="ORF">Q8F55_003439</name>
</gene>
<dbReference type="PANTHER" id="PTHR28015">
    <property type="entry name" value="ATP SYNTHASE ASSEMBLY FACTOR FMC1, MITOCHONDRIAL"/>
    <property type="match status" value="1"/>
</dbReference>
<name>A0ABR3Q4S9_9TREE</name>
<proteinExistence type="predicted"/>
<keyword evidence="3" id="KW-1185">Reference proteome</keyword>
<reference evidence="2 3" key="1">
    <citation type="submission" date="2023-08" db="EMBL/GenBank/DDBJ databases">
        <title>Annotated Genome Sequence of Vanrija albida AlHP1.</title>
        <authorList>
            <person name="Herzog R."/>
        </authorList>
    </citation>
    <scope>NUCLEOTIDE SEQUENCE [LARGE SCALE GENOMIC DNA]</scope>
    <source>
        <strain evidence="2 3">AlHP1</strain>
    </source>
</reference>
<dbReference type="RefSeq" id="XP_069209400.1">
    <property type="nucleotide sequence ID" value="XM_069351982.1"/>
</dbReference>
<sequence>MSQPTKHLYRSLLRELRLTSNQPRAKRNPVVAIHVRQLVDGAESQAALDRTLTEARDFLRSSRIYDELIKRYNPTHGMSQDERVHASARRVGLDTPLEFKKEEGDKE</sequence>
<protein>
    <submittedName>
        <fullName evidence="2">Uncharacterized protein</fullName>
    </submittedName>
</protein>
<organism evidence="2 3">
    <name type="scientific">Vanrija albida</name>
    <dbReference type="NCBI Taxonomy" id="181172"/>
    <lineage>
        <taxon>Eukaryota</taxon>
        <taxon>Fungi</taxon>
        <taxon>Dikarya</taxon>
        <taxon>Basidiomycota</taxon>
        <taxon>Agaricomycotina</taxon>
        <taxon>Tremellomycetes</taxon>
        <taxon>Trichosporonales</taxon>
        <taxon>Trichosporonaceae</taxon>
        <taxon>Vanrija</taxon>
    </lineage>
</organism>
<feature type="compositionally biased region" description="Basic and acidic residues" evidence="1">
    <location>
        <begin position="97"/>
        <end position="107"/>
    </location>
</feature>
<dbReference type="Pfam" id="PF13233">
    <property type="entry name" value="Complex1_LYR_2"/>
    <property type="match status" value="1"/>
</dbReference>
<evidence type="ECO:0000256" key="1">
    <source>
        <dbReference type="SAM" id="MobiDB-lite"/>
    </source>
</evidence>